<keyword evidence="1" id="KW-0472">Membrane</keyword>
<protein>
    <submittedName>
        <fullName evidence="2">Uncharacterized protein</fullName>
    </submittedName>
</protein>
<keyword evidence="1" id="KW-0812">Transmembrane</keyword>
<proteinExistence type="predicted"/>
<evidence type="ECO:0000313" key="3">
    <source>
        <dbReference type="Proteomes" id="UP000581087"/>
    </source>
</evidence>
<dbReference type="EMBL" id="JACCBI010000001">
    <property type="protein sequence ID" value="NYD67316.1"/>
    <property type="molecule type" value="Genomic_DNA"/>
</dbReference>
<feature type="transmembrane region" description="Helical" evidence="1">
    <location>
        <begin position="20"/>
        <end position="40"/>
    </location>
</feature>
<evidence type="ECO:0000256" key="1">
    <source>
        <dbReference type="SAM" id="Phobius"/>
    </source>
</evidence>
<keyword evidence="1" id="KW-1133">Transmembrane helix</keyword>
<name>A0A852S5I0_9MICO</name>
<reference evidence="2 3" key="1">
    <citation type="submission" date="2020-07" db="EMBL/GenBank/DDBJ databases">
        <title>Sequencing the genomes of 1000 actinobacteria strains.</title>
        <authorList>
            <person name="Klenk H.-P."/>
        </authorList>
    </citation>
    <scope>NUCLEOTIDE SEQUENCE [LARGE SCALE GENOMIC DNA]</scope>
    <source>
        <strain evidence="2 3">DSM 23870</strain>
    </source>
</reference>
<comment type="caution">
    <text evidence="2">The sequence shown here is derived from an EMBL/GenBank/DDBJ whole genome shotgun (WGS) entry which is preliminary data.</text>
</comment>
<dbReference type="RefSeq" id="WP_164989891.1">
    <property type="nucleotide sequence ID" value="NZ_JACCBI010000001.1"/>
</dbReference>
<dbReference type="Proteomes" id="UP000581087">
    <property type="component" value="Unassembled WGS sequence"/>
</dbReference>
<sequence>MGDSEASADARRFGTLEKVIAGVSIAVLALGFVGVQVVAFDAAARDEAAAQEQHAAEDVSLAAWESAVEGVRAEARAGLDAVHGAGETLGGLGDDAAQVDLDAALVSLGSALEGRDIAATDRARDAVDDALIALAESVAAELDVAVSAAPKAGQPEKDAVSTAATAVRTALDPAEGAVSISAVVGAFAGAKATVDAVAASHAAAEEAERVAEAARVAAEAPAESSGSIGSGTGSGTSRDDWQFVLTPVTFVPAGDYRPGCPTNFGGYSVSGNPGETVVIDPGYPYTYGSSTLGAIVFACDFDGNPETPE</sequence>
<organism evidence="2 3">
    <name type="scientific">Agromyces atrinae</name>
    <dbReference type="NCBI Taxonomy" id="592376"/>
    <lineage>
        <taxon>Bacteria</taxon>
        <taxon>Bacillati</taxon>
        <taxon>Actinomycetota</taxon>
        <taxon>Actinomycetes</taxon>
        <taxon>Micrococcales</taxon>
        <taxon>Microbacteriaceae</taxon>
        <taxon>Agromyces</taxon>
    </lineage>
</organism>
<evidence type="ECO:0000313" key="2">
    <source>
        <dbReference type="EMBL" id="NYD67316.1"/>
    </source>
</evidence>
<gene>
    <name evidence="2" type="ORF">BJ972_001835</name>
</gene>
<accession>A0A852S5I0</accession>
<dbReference type="AlphaFoldDB" id="A0A852S5I0"/>